<evidence type="ECO:0000313" key="2">
    <source>
        <dbReference type="Proteomes" id="UP000282378"/>
    </source>
</evidence>
<reference evidence="1 2" key="1">
    <citation type="submission" date="2018-08" db="EMBL/GenBank/DDBJ databases">
        <title>Recombination of ecologically and evolutionarily significant loci maintains genetic cohesion in the Pseudomonas syringae species complex.</title>
        <authorList>
            <person name="Dillon M."/>
            <person name="Thakur S."/>
            <person name="Almeida R.N.D."/>
            <person name="Weir B.S."/>
            <person name="Guttman D.S."/>
        </authorList>
    </citation>
    <scope>NUCLEOTIDE SEQUENCE [LARGE SCALE GENOMIC DNA]</scope>
    <source>
        <strain evidence="1 2">88_10</strain>
    </source>
</reference>
<feature type="non-terminal residue" evidence="1">
    <location>
        <position position="96"/>
    </location>
</feature>
<gene>
    <name evidence="1" type="ORF">APX70_06715</name>
</gene>
<proteinExistence type="predicted"/>
<name>A0A3M3ARB8_PSEYM</name>
<dbReference type="EMBL" id="RBNL01000372">
    <property type="protein sequence ID" value="RMM02901.1"/>
    <property type="molecule type" value="Genomic_DNA"/>
</dbReference>
<accession>A0A3M3ARB8</accession>
<comment type="caution">
    <text evidence="1">The sequence shown here is derived from an EMBL/GenBank/DDBJ whole genome shotgun (WGS) entry which is preliminary data.</text>
</comment>
<evidence type="ECO:0000313" key="1">
    <source>
        <dbReference type="EMBL" id="RMM02901.1"/>
    </source>
</evidence>
<dbReference type="AlphaFoldDB" id="A0A3M3ARB8"/>
<organism evidence="1 2">
    <name type="scientific">Pseudomonas syringae pv. maculicola</name>
    <dbReference type="NCBI Taxonomy" id="59511"/>
    <lineage>
        <taxon>Bacteria</taxon>
        <taxon>Pseudomonadati</taxon>
        <taxon>Pseudomonadota</taxon>
        <taxon>Gammaproteobacteria</taxon>
        <taxon>Pseudomonadales</taxon>
        <taxon>Pseudomonadaceae</taxon>
        <taxon>Pseudomonas</taxon>
    </lineage>
</organism>
<protein>
    <submittedName>
        <fullName evidence="1">Uncharacterized protein</fullName>
    </submittedName>
</protein>
<sequence length="96" mass="11041">MDWEALLDKLWSFASSDPKELETNIRSCLKGHSSEGLLQAISLLISQSQYVTAKALLAEFLRSHHSAEDIQRRLELILHFKKYRASPMLSIKSKQR</sequence>
<dbReference type="Proteomes" id="UP000282378">
    <property type="component" value="Unassembled WGS sequence"/>
</dbReference>